<dbReference type="PANTHER" id="PTHR15503">
    <property type="entry name" value="LDOC1 RELATED"/>
    <property type="match status" value="1"/>
</dbReference>
<keyword evidence="1" id="KW-0862">Zinc</keyword>
<evidence type="ECO:0000256" key="3">
    <source>
        <dbReference type="SAM" id="SignalP"/>
    </source>
</evidence>
<dbReference type="SUPFAM" id="SSF56672">
    <property type="entry name" value="DNA/RNA polymerases"/>
    <property type="match status" value="1"/>
</dbReference>
<dbReference type="InterPro" id="IPR001878">
    <property type="entry name" value="Znf_CCHC"/>
</dbReference>
<dbReference type="SUPFAM" id="SSF50630">
    <property type="entry name" value="Acid proteases"/>
    <property type="match status" value="1"/>
</dbReference>
<dbReference type="PROSITE" id="PS50158">
    <property type="entry name" value="ZF_CCHC"/>
    <property type="match status" value="1"/>
</dbReference>
<evidence type="ECO:0000313" key="5">
    <source>
        <dbReference type="EMBL" id="CAF3364127.1"/>
    </source>
</evidence>
<dbReference type="GO" id="GO:0003676">
    <property type="term" value="F:nucleic acid binding"/>
    <property type="evidence" value="ECO:0007669"/>
    <property type="project" value="InterPro"/>
</dbReference>
<organism evidence="6 7">
    <name type="scientific">Rotaria socialis</name>
    <dbReference type="NCBI Taxonomy" id="392032"/>
    <lineage>
        <taxon>Eukaryota</taxon>
        <taxon>Metazoa</taxon>
        <taxon>Spiralia</taxon>
        <taxon>Gnathifera</taxon>
        <taxon>Rotifera</taxon>
        <taxon>Eurotatoria</taxon>
        <taxon>Bdelloidea</taxon>
        <taxon>Philodinida</taxon>
        <taxon>Philodinidae</taxon>
        <taxon>Rotaria</taxon>
    </lineage>
</organism>
<dbReference type="InterPro" id="IPR032567">
    <property type="entry name" value="RTL1-rel"/>
</dbReference>
<dbReference type="Proteomes" id="UP000663838">
    <property type="component" value="Unassembled WGS sequence"/>
</dbReference>
<dbReference type="EMBL" id="CAJNYV010000525">
    <property type="protein sequence ID" value="CAF3364127.1"/>
    <property type="molecule type" value="Genomic_DNA"/>
</dbReference>
<dbReference type="Pfam" id="PF08284">
    <property type="entry name" value="RVP_2"/>
    <property type="match status" value="1"/>
</dbReference>
<feature type="region of interest" description="Disordered" evidence="2">
    <location>
        <begin position="70"/>
        <end position="95"/>
    </location>
</feature>
<accession>A0A821EZL2</accession>
<feature type="signal peptide" evidence="3">
    <location>
        <begin position="1"/>
        <end position="23"/>
    </location>
</feature>
<keyword evidence="1" id="KW-0863">Zinc-finger</keyword>
<dbReference type="InterPro" id="IPR036875">
    <property type="entry name" value="Znf_CCHC_sf"/>
</dbReference>
<dbReference type="SUPFAM" id="SSF57756">
    <property type="entry name" value="Retrovirus zinc finger-like domains"/>
    <property type="match status" value="1"/>
</dbReference>
<dbReference type="PANTHER" id="PTHR15503:SF45">
    <property type="entry name" value="RNA-DIRECTED DNA POLYMERASE HOMOLOG"/>
    <property type="match status" value="1"/>
</dbReference>
<keyword evidence="3" id="KW-0732">Signal</keyword>
<dbReference type="AlphaFoldDB" id="A0A821EZL2"/>
<dbReference type="Proteomes" id="UP000663865">
    <property type="component" value="Unassembled WGS sequence"/>
</dbReference>
<evidence type="ECO:0000259" key="4">
    <source>
        <dbReference type="PROSITE" id="PS50158"/>
    </source>
</evidence>
<sequence>MLWLLVKLITTNLIHFLKPSANAEFNAINSRQSQQQRHTTPFTTATTKDDCFKFGLCFYCKEPGHRALKCPKRPQQQQYQRSSESSSRKNGQCFPHVQDATESNRLSLLKQQDAIHDKIVLENADIATDPVREIRSMMTAKDIDKSALLYLEGNVNGYDAHALIDCGTSHNFISEDFIKRHKFKISNTPRVSVTIANGVTSYIDQALLDFDLKLDDFNDKITLAYVFPINSKANHDVILGLPWLFKNNPRINWQTRTITIIKKMIENICLKQHFFDNNNVYDKYVNDVEYTNNILINAKQLSRCKKVYLVTIKTTSDYSITTVSSTNKQLKQLLEEFSDVFPDDLIELPPIRDIDHEIKILENVTPPSQPPFRISQPELVELKRQLEILLEKGFIRPSKSPYAAPV</sequence>
<proteinExistence type="predicted"/>
<dbReference type="CDD" id="cd00303">
    <property type="entry name" value="retropepsin_like"/>
    <property type="match status" value="1"/>
</dbReference>
<dbReference type="InterPro" id="IPR043502">
    <property type="entry name" value="DNA/RNA_pol_sf"/>
</dbReference>
<evidence type="ECO:0000313" key="6">
    <source>
        <dbReference type="EMBL" id="CAF4642078.1"/>
    </source>
</evidence>
<evidence type="ECO:0000313" key="7">
    <source>
        <dbReference type="Proteomes" id="UP000663838"/>
    </source>
</evidence>
<dbReference type="InterPro" id="IPR021109">
    <property type="entry name" value="Peptidase_aspartic_dom_sf"/>
</dbReference>
<dbReference type="EMBL" id="CAJOBS010000789">
    <property type="protein sequence ID" value="CAF4642078.1"/>
    <property type="molecule type" value="Genomic_DNA"/>
</dbReference>
<evidence type="ECO:0000256" key="2">
    <source>
        <dbReference type="SAM" id="MobiDB-lite"/>
    </source>
</evidence>
<evidence type="ECO:0000256" key="1">
    <source>
        <dbReference type="PROSITE-ProRule" id="PRU00047"/>
    </source>
</evidence>
<keyword evidence="1" id="KW-0479">Metal-binding</keyword>
<dbReference type="Gene3D" id="3.10.10.10">
    <property type="entry name" value="HIV Type 1 Reverse Transcriptase, subunit A, domain 1"/>
    <property type="match status" value="1"/>
</dbReference>
<dbReference type="Gene3D" id="2.40.70.10">
    <property type="entry name" value="Acid Proteases"/>
    <property type="match status" value="1"/>
</dbReference>
<gene>
    <name evidence="5" type="ORF">KIK155_LOCUS4762</name>
    <name evidence="6" type="ORF">TOA249_LOCUS13354</name>
</gene>
<dbReference type="GO" id="GO:0008270">
    <property type="term" value="F:zinc ion binding"/>
    <property type="evidence" value="ECO:0007669"/>
    <property type="project" value="UniProtKB-KW"/>
</dbReference>
<protein>
    <recommendedName>
        <fullName evidence="4">CCHC-type domain-containing protein</fullName>
    </recommendedName>
</protein>
<feature type="compositionally biased region" description="Low complexity" evidence="2">
    <location>
        <begin position="75"/>
        <end position="85"/>
    </location>
</feature>
<reference evidence="6" key="1">
    <citation type="submission" date="2021-02" db="EMBL/GenBank/DDBJ databases">
        <authorList>
            <person name="Nowell W R."/>
        </authorList>
    </citation>
    <scope>NUCLEOTIDE SEQUENCE</scope>
</reference>
<comment type="caution">
    <text evidence="6">The sequence shown here is derived from an EMBL/GenBank/DDBJ whole genome shotgun (WGS) entry which is preliminary data.</text>
</comment>
<dbReference type="SMART" id="SM00343">
    <property type="entry name" value="ZnF_C2HC"/>
    <property type="match status" value="1"/>
</dbReference>
<name>A0A821EZL2_9BILA</name>
<feature type="chain" id="PRO_5035695513" description="CCHC-type domain-containing protein" evidence="3">
    <location>
        <begin position="24"/>
        <end position="406"/>
    </location>
</feature>
<feature type="domain" description="CCHC-type" evidence="4">
    <location>
        <begin position="57"/>
        <end position="72"/>
    </location>
</feature>
<dbReference type="Gene3D" id="4.10.60.10">
    <property type="entry name" value="Zinc finger, CCHC-type"/>
    <property type="match status" value="1"/>
</dbReference>